<dbReference type="AlphaFoldDB" id="A0A0E9SLG3"/>
<reference evidence="1" key="1">
    <citation type="submission" date="2014-11" db="EMBL/GenBank/DDBJ databases">
        <authorList>
            <person name="Amaro Gonzalez C."/>
        </authorList>
    </citation>
    <scope>NUCLEOTIDE SEQUENCE</scope>
</reference>
<protein>
    <submittedName>
        <fullName evidence="1">Uncharacterized protein</fullName>
    </submittedName>
</protein>
<evidence type="ECO:0000313" key="1">
    <source>
        <dbReference type="EMBL" id="JAH42067.1"/>
    </source>
</evidence>
<sequence>MRWGISCLLPPTIYWAIKLIAKPTVLLSVPL</sequence>
<proteinExistence type="predicted"/>
<accession>A0A0E9SLG3</accession>
<reference evidence="1" key="2">
    <citation type="journal article" date="2015" name="Fish Shellfish Immunol.">
        <title>Early steps in the European eel (Anguilla anguilla)-Vibrio vulnificus interaction in the gills: Role of the RtxA13 toxin.</title>
        <authorList>
            <person name="Callol A."/>
            <person name="Pajuelo D."/>
            <person name="Ebbesson L."/>
            <person name="Teles M."/>
            <person name="MacKenzie S."/>
            <person name="Amaro C."/>
        </authorList>
    </citation>
    <scope>NUCLEOTIDE SEQUENCE</scope>
</reference>
<dbReference type="EMBL" id="GBXM01066510">
    <property type="protein sequence ID" value="JAH42067.1"/>
    <property type="molecule type" value="Transcribed_RNA"/>
</dbReference>
<organism evidence="1">
    <name type="scientific">Anguilla anguilla</name>
    <name type="common">European freshwater eel</name>
    <name type="synonym">Muraena anguilla</name>
    <dbReference type="NCBI Taxonomy" id="7936"/>
    <lineage>
        <taxon>Eukaryota</taxon>
        <taxon>Metazoa</taxon>
        <taxon>Chordata</taxon>
        <taxon>Craniata</taxon>
        <taxon>Vertebrata</taxon>
        <taxon>Euteleostomi</taxon>
        <taxon>Actinopterygii</taxon>
        <taxon>Neopterygii</taxon>
        <taxon>Teleostei</taxon>
        <taxon>Anguilliformes</taxon>
        <taxon>Anguillidae</taxon>
        <taxon>Anguilla</taxon>
    </lineage>
</organism>
<name>A0A0E9SLG3_ANGAN</name>